<dbReference type="AlphaFoldDB" id="A0A7I8JZV4"/>
<dbReference type="GO" id="GO:0051301">
    <property type="term" value="P:cell division"/>
    <property type="evidence" value="ECO:0007669"/>
    <property type="project" value="UniProtKB-KW"/>
</dbReference>
<dbReference type="PANTHER" id="PTHR31083:SF4">
    <property type="entry name" value="PROTEIN SOSEKI 4-RELATED"/>
    <property type="match status" value="1"/>
</dbReference>
<organism evidence="11 12">
    <name type="scientific">Spirodela intermedia</name>
    <name type="common">Intermediate duckweed</name>
    <dbReference type="NCBI Taxonomy" id="51605"/>
    <lineage>
        <taxon>Eukaryota</taxon>
        <taxon>Viridiplantae</taxon>
        <taxon>Streptophyta</taxon>
        <taxon>Embryophyta</taxon>
        <taxon>Tracheophyta</taxon>
        <taxon>Spermatophyta</taxon>
        <taxon>Magnoliopsida</taxon>
        <taxon>Liliopsida</taxon>
        <taxon>Araceae</taxon>
        <taxon>Lemnoideae</taxon>
        <taxon>Spirodela</taxon>
    </lineage>
</organism>
<feature type="region of interest" description="Disordered" evidence="9">
    <location>
        <begin position="369"/>
        <end position="451"/>
    </location>
</feature>
<evidence type="ECO:0000256" key="2">
    <source>
        <dbReference type="ARBA" id="ARBA00022473"/>
    </source>
</evidence>
<dbReference type="OrthoDB" id="1280899at2759"/>
<comment type="subunit">
    <text evidence="8">Homodimer. Forms long polymer filaments with other SOKs proteins polymers (e.g. SOK1, SOK2, SOK3 and SOK4) crucial for polar localization and biological activity. Binds to ANGUSTIFOLIA (AN).</text>
</comment>
<reference evidence="11" key="1">
    <citation type="submission" date="2020-02" db="EMBL/GenBank/DDBJ databases">
        <authorList>
            <person name="Scholz U."/>
            <person name="Mascher M."/>
            <person name="Fiebig A."/>
        </authorList>
    </citation>
    <scope>NUCLEOTIDE SEQUENCE</scope>
</reference>
<dbReference type="GO" id="GO:2000067">
    <property type="term" value="P:regulation of root morphogenesis"/>
    <property type="evidence" value="ECO:0007669"/>
    <property type="project" value="UniProtKB-ARBA"/>
</dbReference>
<comment type="similarity">
    <text evidence="7">Belongs to the SOSEKI family.</text>
</comment>
<feature type="compositionally biased region" description="Low complexity" evidence="9">
    <location>
        <begin position="134"/>
        <end position="155"/>
    </location>
</feature>
<evidence type="ECO:0000256" key="1">
    <source>
        <dbReference type="ARBA" id="ARBA00004413"/>
    </source>
</evidence>
<feature type="region of interest" description="Disordered" evidence="9">
    <location>
        <begin position="134"/>
        <end position="173"/>
    </location>
</feature>
<keyword evidence="5" id="KW-0472">Membrane</keyword>
<evidence type="ECO:0000313" key="12">
    <source>
        <dbReference type="Proteomes" id="UP000663760"/>
    </source>
</evidence>
<evidence type="ECO:0000313" key="11">
    <source>
        <dbReference type="EMBL" id="CAA7389611.1"/>
    </source>
</evidence>
<accession>A0A7I8JZV4</accession>
<keyword evidence="2" id="KW-0217">Developmental protein</keyword>
<keyword evidence="4" id="KW-0132">Cell division</keyword>
<feature type="region of interest" description="Disordered" evidence="9">
    <location>
        <begin position="1"/>
        <end position="35"/>
    </location>
</feature>
<protein>
    <recommendedName>
        <fullName evidence="10">SOSEKI DIX-like domain-containing protein</fullName>
    </recommendedName>
</protein>
<dbReference type="PIRSF" id="PIRSF031043">
    <property type="entry name" value="UCP031043"/>
    <property type="match status" value="1"/>
</dbReference>
<gene>
    <name evidence="11" type="ORF">SI8410_01001619</name>
</gene>
<evidence type="ECO:0000256" key="5">
    <source>
        <dbReference type="ARBA" id="ARBA00023136"/>
    </source>
</evidence>
<feature type="compositionally biased region" description="Basic and acidic residues" evidence="9">
    <location>
        <begin position="11"/>
        <end position="35"/>
    </location>
</feature>
<dbReference type="InterPro" id="IPR010369">
    <property type="entry name" value="SOK"/>
</dbReference>
<dbReference type="GO" id="GO:0005886">
    <property type="term" value="C:plasma membrane"/>
    <property type="evidence" value="ECO:0007669"/>
    <property type="project" value="UniProtKB-SubCell"/>
</dbReference>
<evidence type="ECO:0000256" key="6">
    <source>
        <dbReference type="ARBA" id="ARBA00023306"/>
    </source>
</evidence>
<sequence>MPAAGGGRAAELPRRWKASETSPERTRVWTEPKPKVPAERKKVPVVYYLSRNGQLEHPHFMEVTLSSDGLYLRDVISRLNCLRGKGMATMYAWSSKRSYKHGFVWHDLSDDDFIHPAHGHEYVLKGSELLQGSGAASSSVSQGTSRATSATSSGSDKSLDFPEPAAGGDSDFPLLRRKKKPWHSFELAEYKVYKAENTAEAAVKVAADASTQTDERRQRRRSRGSGGVPEPEEADPTTELSRDEISPPPSSSSPDTLETLIRADVLAATAVSGDGDPERAAAGAHASGRTRASAVLMHLISCGSLSVKDHGFSLVSQYRSRLPRRRVLEASEQAAAKEECPCPEGRSSFPGVTLEEKEYFSGSLIEMKKKESEGSGEPASLQRSSSFNADRVSKLELAEREEDDDGVRAKCLPRRAARSLVTRKETTGNRGSVSSRSADAGKLPTSGRRDL</sequence>
<evidence type="ECO:0000256" key="8">
    <source>
        <dbReference type="ARBA" id="ARBA00046534"/>
    </source>
</evidence>
<keyword evidence="12" id="KW-1185">Reference proteome</keyword>
<proteinExistence type="inferred from homology"/>
<evidence type="ECO:0000259" key="10">
    <source>
        <dbReference type="Pfam" id="PF06136"/>
    </source>
</evidence>
<keyword evidence="6" id="KW-0131">Cell cycle</keyword>
<dbReference type="InterPro" id="IPR021182">
    <property type="entry name" value="SOK_magnoliopsida"/>
</dbReference>
<evidence type="ECO:0000256" key="3">
    <source>
        <dbReference type="ARBA" id="ARBA00022475"/>
    </source>
</evidence>
<feature type="compositionally biased region" description="Polar residues" evidence="9">
    <location>
        <begin position="428"/>
        <end position="437"/>
    </location>
</feature>
<dbReference type="GO" id="GO:0051302">
    <property type="term" value="P:regulation of cell division"/>
    <property type="evidence" value="ECO:0007669"/>
    <property type="project" value="UniProtKB-ARBA"/>
</dbReference>
<evidence type="ECO:0000256" key="9">
    <source>
        <dbReference type="SAM" id="MobiDB-lite"/>
    </source>
</evidence>
<feature type="domain" description="SOSEKI DIX-like" evidence="10">
    <location>
        <begin position="43"/>
        <end position="130"/>
    </location>
</feature>
<dbReference type="EMBL" id="LR746264">
    <property type="protein sequence ID" value="CAA7389611.1"/>
    <property type="molecule type" value="Genomic_DNA"/>
</dbReference>
<dbReference type="GO" id="GO:0051258">
    <property type="term" value="P:protein polymerization"/>
    <property type="evidence" value="ECO:0007669"/>
    <property type="project" value="UniProtKB-ARBA"/>
</dbReference>
<evidence type="ECO:0000256" key="4">
    <source>
        <dbReference type="ARBA" id="ARBA00022618"/>
    </source>
</evidence>
<name>A0A7I8JZV4_SPIIN</name>
<dbReference type="PANTHER" id="PTHR31083">
    <property type="entry name" value="UPSTREAM OF FLC PROTEIN (DUF966)"/>
    <property type="match status" value="1"/>
</dbReference>
<dbReference type="Proteomes" id="UP000663760">
    <property type="component" value="Chromosome 1"/>
</dbReference>
<comment type="subcellular location">
    <subcellularLocation>
        <location evidence="1">Cell membrane</location>
        <topology evidence="1">Peripheral membrane protein</topology>
        <orientation evidence="1">Cytoplasmic side</orientation>
    </subcellularLocation>
</comment>
<keyword evidence="3" id="KW-1003">Cell membrane</keyword>
<dbReference type="InterPro" id="IPR048351">
    <property type="entry name" value="SOK_DIX"/>
</dbReference>
<dbReference type="Pfam" id="PF06136">
    <property type="entry name" value="SOK"/>
    <property type="match status" value="1"/>
</dbReference>
<dbReference type="GO" id="GO:0090708">
    <property type="term" value="P:specification of plant organ axis polarity"/>
    <property type="evidence" value="ECO:0007669"/>
    <property type="project" value="UniProtKB-ARBA"/>
</dbReference>
<evidence type="ECO:0000256" key="7">
    <source>
        <dbReference type="ARBA" id="ARBA00024211"/>
    </source>
</evidence>
<feature type="region of interest" description="Disordered" evidence="9">
    <location>
        <begin position="205"/>
        <end position="256"/>
    </location>
</feature>